<dbReference type="EMBL" id="VUNR01000006">
    <property type="protein sequence ID" value="MSU08268.1"/>
    <property type="molecule type" value="Genomic_DNA"/>
</dbReference>
<comment type="similarity">
    <text evidence="2">Belongs to the cytochrome ubiquinol oxidase subunit 2 family.</text>
</comment>
<evidence type="ECO:0000256" key="5">
    <source>
        <dbReference type="ARBA" id="ARBA00022617"/>
    </source>
</evidence>
<feature type="transmembrane region" description="Helical" evidence="12">
    <location>
        <begin position="200"/>
        <end position="222"/>
    </location>
</feature>
<organism evidence="13 14">
    <name type="scientific">Anaerovibrio slackiae</name>
    <dbReference type="NCBI Taxonomy" id="2652309"/>
    <lineage>
        <taxon>Bacteria</taxon>
        <taxon>Bacillati</taxon>
        <taxon>Bacillota</taxon>
        <taxon>Negativicutes</taxon>
        <taxon>Selenomonadales</taxon>
        <taxon>Selenomonadaceae</taxon>
        <taxon>Anaerovibrio</taxon>
    </lineage>
</organism>
<dbReference type="RefSeq" id="WP_154406502.1">
    <property type="nucleotide sequence ID" value="NZ_JBGUTX010000169.1"/>
</dbReference>
<dbReference type="PANTHER" id="PTHR43141">
    <property type="entry name" value="CYTOCHROME BD2 SUBUNIT II"/>
    <property type="match status" value="1"/>
</dbReference>
<dbReference type="GO" id="GO:0005886">
    <property type="term" value="C:plasma membrane"/>
    <property type="evidence" value="ECO:0007669"/>
    <property type="project" value="UniProtKB-SubCell"/>
</dbReference>
<name>A0A6I2U9W7_9FIRM</name>
<feature type="transmembrane region" description="Helical" evidence="12">
    <location>
        <begin position="82"/>
        <end position="102"/>
    </location>
</feature>
<feature type="transmembrane region" description="Helical" evidence="12">
    <location>
        <begin position="297"/>
        <end position="316"/>
    </location>
</feature>
<reference evidence="13 14" key="1">
    <citation type="submission" date="2019-08" db="EMBL/GenBank/DDBJ databases">
        <title>In-depth cultivation of the pig gut microbiome towards novel bacterial diversity and tailored functional studies.</title>
        <authorList>
            <person name="Wylensek D."/>
            <person name="Hitch T.C.A."/>
            <person name="Clavel T."/>
        </authorList>
    </citation>
    <scope>NUCLEOTIDE SEQUENCE [LARGE SCALE GENOMIC DNA]</scope>
    <source>
        <strain evidence="13 14">WCA-693-APC-5D-A</strain>
    </source>
</reference>
<dbReference type="GO" id="GO:0070069">
    <property type="term" value="C:cytochrome complex"/>
    <property type="evidence" value="ECO:0007669"/>
    <property type="project" value="TreeGrafter"/>
</dbReference>
<sequence length="338" mass="36818">MDLNTIWFVLIGVLFAGFFLLEGFDYGVGMVSMLATNDDTERRMMLRTITPVWDGNEVWMLTAGGATFAAFPHVYATMFSGMYLALFLMLIGLILRGVAFEFRDKLEDIKWRRLWDMAIFIGSALPAFLWGVAVANLVSGMKIDANMIYAGTFFDLLTPGTIIGGAAFLLVFAFHGAAYLNMRLGRYALQEKIKALALKLGLLAAVFYLMFAFGMYACTGLLSTTMPLVLIGLAVVAFVAAMVLMKAGLYGGSFAGTAAAVLFTTAGIFGGLFPNILISSLNPAWSLNIYNASSTPYTLSIMTGAACVFVPIVLIYQGMAYWHFRGTITEADIEGNHY</sequence>
<dbReference type="InterPro" id="IPR003317">
    <property type="entry name" value="Cyt-d_oxidase_su2"/>
</dbReference>
<evidence type="ECO:0000256" key="2">
    <source>
        <dbReference type="ARBA" id="ARBA00007543"/>
    </source>
</evidence>
<dbReference type="GO" id="GO:0046872">
    <property type="term" value="F:metal ion binding"/>
    <property type="evidence" value="ECO:0007669"/>
    <property type="project" value="UniProtKB-KW"/>
</dbReference>
<dbReference type="AlphaFoldDB" id="A0A6I2U9W7"/>
<comment type="subcellular location">
    <subcellularLocation>
        <location evidence="1">Cell membrane</location>
        <topology evidence="1">Multi-pass membrane protein</topology>
    </subcellularLocation>
</comment>
<feature type="transmembrane region" description="Helical" evidence="12">
    <location>
        <begin position="257"/>
        <end position="277"/>
    </location>
</feature>
<evidence type="ECO:0000313" key="14">
    <source>
        <dbReference type="Proteomes" id="UP000433181"/>
    </source>
</evidence>
<keyword evidence="5" id="KW-0349">Heme</keyword>
<keyword evidence="7" id="KW-0479">Metal-binding</keyword>
<dbReference type="GO" id="GO:0009055">
    <property type="term" value="F:electron transfer activity"/>
    <property type="evidence" value="ECO:0007669"/>
    <property type="project" value="TreeGrafter"/>
</dbReference>
<evidence type="ECO:0000256" key="1">
    <source>
        <dbReference type="ARBA" id="ARBA00004651"/>
    </source>
</evidence>
<dbReference type="GO" id="GO:0016682">
    <property type="term" value="F:oxidoreductase activity, acting on diphenols and related substances as donors, oxygen as acceptor"/>
    <property type="evidence" value="ECO:0007669"/>
    <property type="project" value="TreeGrafter"/>
</dbReference>
<evidence type="ECO:0000256" key="7">
    <source>
        <dbReference type="ARBA" id="ARBA00022723"/>
    </source>
</evidence>
<evidence type="ECO:0000256" key="11">
    <source>
        <dbReference type="ARBA" id="ARBA00023136"/>
    </source>
</evidence>
<evidence type="ECO:0000256" key="4">
    <source>
        <dbReference type="ARBA" id="ARBA00022475"/>
    </source>
</evidence>
<protein>
    <submittedName>
        <fullName evidence="13">Cytochrome d ubiquinol oxidase subunit II</fullName>
    </submittedName>
</protein>
<keyword evidence="4" id="KW-1003">Cell membrane</keyword>
<evidence type="ECO:0000256" key="10">
    <source>
        <dbReference type="ARBA" id="ARBA00023004"/>
    </source>
</evidence>
<feature type="transmembrane region" description="Helical" evidence="12">
    <location>
        <begin position="228"/>
        <end position="245"/>
    </location>
</feature>
<evidence type="ECO:0000256" key="6">
    <source>
        <dbReference type="ARBA" id="ARBA00022692"/>
    </source>
</evidence>
<evidence type="ECO:0000313" key="13">
    <source>
        <dbReference type="EMBL" id="MSU08268.1"/>
    </source>
</evidence>
<evidence type="ECO:0000256" key="3">
    <source>
        <dbReference type="ARBA" id="ARBA00022448"/>
    </source>
</evidence>
<feature type="transmembrane region" description="Helical" evidence="12">
    <location>
        <begin position="114"/>
        <end position="137"/>
    </location>
</feature>
<keyword evidence="9 12" id="KW-1133">Transmembrane helix</keyword>
<accession>A0A6I2U9W7</accession>
<proteinExistence type="inferred from homology"/>
<dbReference type="Proteomes" id="UP000433181">
    <property type="component" value="Unassembled WGS sequence"/>
</dbReference>
<dbReference type="PIRSF" id="PIRSF000267">
    <property type="entry name" value="Cyt_oxidse_sub2"/>
    <property type="match status" value="1"/>
</dbReference>
<keyword evidence="8" id="KW-0249">Electron transport</keyword>
<comment type="caution">
    <text evidence="13">The sequence shown here is derived from an EMBL/GenBank/DDBJ whole genome shotgun (WGS) entry which is preliminary data.</text>
</comment>
<feature type="transmembrane region" description="Helical" evidence="12">
    <location>
        <begin position="6"/>
        <end position="37"/>
    </location>
</feature>
<evidence type="ECO:0000256" key="9">
    <source>
        <dbReference type="ARBA" id="ARBA00022989"/>
    </source>
</evidence>
<keyword evidence="14" id="KW-1185">Reference proteome</keyword>
<keyword evidence="3" id="KW-0813">Transport</keyword>
<dbReference type="GeneID" id="96778185"/>
<keyword evidence="6 12" id="KW-0812">Transmembrane</keyword>
<dbReference type="Pfam" id="PF02322">
    <property type="entry name" value="Cyt_bd_oxida_II"/>
    <property type="match status" value="1"/>
</dbReference>
<evidence type="ECO:0000256" key="12">
    <source>
        <dbReference type="SAM" id="Phobius"/>
    </source>
</evidence>
<keyword evidence="11 12" id="KW-0472">Membrane</keyword>
<evidence type="ECO:0000256" key="8">
    <source>
        <dbReference type="ARBA" id="ARBA00022982"/>
    </source>
</evidence>
<dbReference type="PANTHER" id="PTHR43141:SF5">
    <property type="entry name" value="CYTOCHROME BD-I UBIQUINOL OXIDASE SUBUNIT 2"/>
    <property type="match status" value="1"/>
</dbReference>
<dbReference type="NCBIfam" id="TIGR00203">
    <property type="entry name" value="cydB"/>
    <property type="match status" value="1"/>
</dbReference>
<dbReference type="GO" id="GO:0019646">
    <property type="term" value="P:aerobic electron transport chain"/>
    <property type="evidence" value="ECO:0007669"/>
    <property type="project" value="TreeGrafter"/>
</dbReference>
<feature type="transmembrane region" description="Helical" evidence="12">
    <location>
        <begin position="157"/>
        <end position="180"/>
    </location>
</feature>
<gene>
    <name evidence="13" type="primary">cydB</name>
    <name evidence="13" type="ORF">FYJ84_04600</name>
</gene>
<keyword evidence="10" id="KW-0408">Iron</keyword>